<dbReference type="PROSITE" id="PS51127">
    <property type="entry name" value="BIG1"/>
    <property type="match status" value="1"/>
</dbReference>
<dbReference type="SMART" id="SM00634">
    <property type="entry name" value="BID_1"/>
    <property type="match status" value="3"/>
</dbReference>
<evidence type="ECO:0000313" key="5">
    <source>
        <dbReference type="Proteomes" id="UP000427906"/>
    </source>
</evidence>
<dbReference type="PROSITE" id="PS51257">
    <property type="entry name" value="PROKAR_LIPOPROTEIN"/>
    <property type="match status" value="1"/>
</dbReference>
<dbReference type="Pfam" id="PF09134">
    <property type="entry name" value="Invasin_D3"/>
    <property type="match status" value="1"/>
</dbReference>
<dbReference type="Pfam" id="PF02369">
    <property type="entry name" value="Big_1"/>
    <property type="match status" value="1"/>
</dbReference>
<dbReference type="InterPro" id="IPR051715">
    <property type="entry name" value="Intimin-Invasin_domain"/>
</dbReference>
<evidence type="ECO:0000256" key="2">
    <source>
        <dbReference type="SAM" id="SignalP"/>
    </source>
</evidence>
<gene>
    <name evidence="4" type="ORF">DSCA_44260</name>
</gene>
<keyword evidence="5" id="KW-1185">Reference proteome</keyword>
<dbReference type="Gene3D" id="2.60.40.10">
    <property type="entry name" value="Immunoglobulins"/>
    <property type="match status" value="3"/>
</dbReference>
<evidence type="ECO:0000313" key="4">
    <source>
        <dbReference type="EMBL" id="BBO70496.1"/>
    </source>
</evidence>
<dbReference type="PANTHER" id="PTHR39576:SF1">
    <property type="entry name" value="INVASIN"/>
    <property type="match status" value="1"/>
</dbReference>
<feature type="chain" id="PRO_5024356427" description="Big-1 domain-containing protein" evidence="2">
    <location>
        <begin position="29"/>
        <end position="693"/>
    </location>
</feature>
<reference evidence="4 5" key="1">
    <citation type="submission" date="2019-11" db="EMBL/GenBank/DDBJ databases">
        <title>Comparative genomics of hydrocarbon-degrading Desulfosarcina strains.</title>
        <authorList>
            <person name="Watanabe M."/>
            <person name="Kojima H."/>
            <person name="Fukui M."/>
        </authorList>
    </citation>
    <scope>NUCLEOTIDE SEQUENCE [LARGE SCALE GENOMIC DNA]</scope>
    <source>
        <strain evidence="4 5">PL12</strain>
    </source>
</reference>
<dbReference type="InterPro" id="IPR013783">
    <property type="entry name" value="Ig-like_fold"/>
</dbReference>
<evidence type="ECO:0000259" key="3">
    <source>
        <dbReference type="PROSITE" id="PS51127"/>
    </source>
</evidence>
<dbReference type="GO" id="GO:0009279">
    <property type="term" value="C:cell outer membrane"/>
    <property type="evidence" value="ECO:0007669"/>
    <property type="project" value="TreeGrafter"/>
</dbReference>
<dbReference type="OrthoDB" id="5423127at2"/>
<feature type="domain" description="Big-1" evidence="3">
    <location>
        <begin position="52"/>
        <end position="141"/>
    </location>
</feature>
<dbReference type="AlphaFoldDB" id="A0A5K7YMR5"/>
<dbReference type="PANTHER" id="PTHR39576">
    <property type="entry name" value="ATTACHING AND EFFACING PROTEIN HOMOLOG-RELATED-RELATED"/>
    <property type="match status" value="1"/>
</dbReference>
<proteinExistence type="inferred from homology"/>
<feature type="signal peptide" evidence="2">
    <location>
        <begin position="1"/>
        <end position="28"/>
    </location>
</feature>
<sequence>MKLRFDKPIRLFSLAMILFFVVACSSGGGDSDGDSGDSGGDETTEPTISEIVVDANPDSINVLEESDVTATVYDESGSPVSGVVVGFSLDQPSLAAISRTATTGSSGVARATLTARDQQGTLTITASAQDLNSNARTVSILSGVNPETINLTATPNTLLVEGTASIRAEVLDQFGDPVPDGTSVSFVVSNTNFGSMSSDADTTINGFANASFIAANQPGTATIEVSVGNINNSVDILINQSQPASIEFSSAEPQRIALAGSGGQEYSDIKFIVVDENGNPVSGISVLMNIESGPNGGEYIDNDSTPEEIEVASDADGIATVTLRSGLTPGPVTIRATVERDGVFYRTNSSVVSIGGGVPSASRFSVSASVLNIPGLGRNGVPTEITAYMSDRYGNYNILEGTTVSFWSEPALAVDASVATVNADGLATVSARTQHPSLDMNLGGKDVAPFDWEEDLLDYMNTTYPDYMAPNPGWTGETTPRDGQVAVLAYTQGEEHFDDLNANGLYDAGETFLDTHDDPFIDYNDNGVYNVYTSLGDDPTEIFNDVNSSGTWDSVNGSWDSQKDIFVNFKLLITGEPIIAINPTTFNIPNGGSQGFTFVVADRNLNYLSAGTTISISTDGGGKIYADSVEMADNSYLPGATGSYTSHLAQIEYDAIIADDDPDDTDAPKTISLTVTVDGSYGTESLTIIGTLD</sequence>
<protein>
    <recommendedName>
        <fullName evidence="3">Big-1 domain-containing protein</fullName>
    </recommendedName>
</protein>
<dbReference type="EMBL" id="AP021874">
    <property type="protein sequence ID" value="BBO70496.1"/>
    <property type="molecule type" value="Genomic_DNA"/>
</dbReference>
<dbReference type="InterPro" id="IPR008964">
    <property type="entry name" value="Invasin/intimin_cell_adhesion"/>
</dbReference>
<keyword evidence="2" id="KW-0732">Signal</keyword>
<dbReference type="InterPro" id="IPR015217">
    <property type="entry name" value="Invasin_dom_3"/>
</dbReference>
<evidence type="ECO:0000256" key="1">
    <source>
        <dbReference type="ARBA" id="ARBA00010116"/>
    </source>
</evidence>
<dbReference type="InterPro" id="IPR003344">
    <property type="entry name" value="Big_1_dom"/>
</dbReference>
<dbReference type="RefSeq" id="WP_155318440.1">
    <property type="nucleotide sequence ID" value="NZ_AP021874.1"/>
</dbReference>
<comment type="similarity">
    <text evidence="1">Belongs to the intimin/invasin family.</text>
</comment>
<dbReference type="Proteomes" id="UP000427906">
    <property type="component" value="Chromosome"/>
</dbReference>
<dbReference type="SUPFAM" id="SSF49373">
    <property type="entry name" value="Invasin/intimin cell-adhesion fragments"/>
    <property type="match status" value="3"/>
</dbReference>
<dbReference type="KEGG" id="dalk:DSCA_44260"/>
<organism evidence="4 5">
    <name type="scientific">Desulfosarcina alkanivorans</name>
    <dbReference type="NCBI Taxonomy" id="571177"/>
    <lineage>
        <taxon>Bacteria</taxon>
        <taxon>Pseudomonadati</taxon>
        <taxon>Thermodesulfobacteriota</taxon>
        <taxon>Desulfobacteria</taxon>
        <taxon>Desulfobacterales</taxon>
        <taxon>Desulfosarcinaceae</taxon>
        <taxon>Desulfosarcina</taxon>
    </lineage>
</organism>
<accession>A0A5K7YMR5</accession>
<name>A0A5K7YMR5_9BACT</name>